<organism evidence="1 2">
    <name type="scientific">Parathermosynechococcus lividus PCC 6715</name>
    <dbReference type="NCBI Taxonomy" id="1917166"/>
    <lineage>
        <taxon>Bacteria</taxon>
        <taxon>Bacillati</taxon>
        <taxon>Cyanobacteriota</taxon>
        <taxon>Cyanophyceae</taxon>
        <taxon>Acaryochloridales</taxon>
        <taxon>Thermosynechococcaceae</taxon>
        <taxon>Parathermosynechococcus</taxon>
    </lineage>
</organism>
<dbReference type="Proteomes" id="UP000231057">
    <property type="component" value="Chromosome"/>
</dbReference>
<dbReference type="EMBL" id="CP018092">
    <property type="protein sequence ID" value="ATS17890.1"/>
    <property type="molecule type" value="Genomic_DNA"/>
</dbReference>
<accession>A0A2D2Q073</accession>
<reference evidence="1 2" key="1">
    <citation type="submission" date="2016-11" db="EMBL/GenBank/DDBJ databases">
        <title>Complete genome sequence of thermophilic cyanobacteria strain Synechococcus sp. PCC6715.</title>
        <authorList>
            <person name="Tang J."/>
            <person name="Daroch M."/>
            <person name="Liang Y."/>
            <person name="Jiang D."/>
            <person name="Shah M."/>
        </authorList>
    </citation>
    <scope>NUCLEOTIDE SEQUENCE [LARGE SCALE GENOMIC DNA]</scope>
    <source>
        <strain evidence="1 2">PCC 6715</strain>
    </source>
</reference>
<name>A0A2D2Q073_PARLV</name>
<dbReference type="RefSeq" id="WP_099798238.1">
    <property type="nucleotide sequence ID" value="NZ_CP018092.1"/>
</dbReference>
<dbReference type="KEGG" id="slw:BRW62_03020"/>
<dbReference type="AlphaFoldDB" id="A0A2D2Q073"/>
<reference evidence="2" key="2">
    <citation type="journal article" date="2022" name="Front. Microbiol.">
        <title>Comparative Genomic Analysis Revealed Distinct Molecular Components and Organization of CO2-Concentrating Mechanism in Thermophilic Cyanobacteria.</title>
        <authorList>
            <person name="Tang J."/>
            <person name="Zhou H."/>
            <person name="Yao D."/>
            <person name="Riaz S."/>
            <person name="You D."/>
            <person name="Klepacz-Smolka A."/>
            <person name="Daroch M."/>
        </authorList>
    </citation>
    <scope>NUCLEOTIDE SEQUENCE [LARGE SCALE GENOMIC DNA]</scope>
    <source>
        <strain evidence="2">PCC 6715</strain>
    </source>
</reference>
<keyword evidence="2" id="KW-1185">Reference proteome</keyword>
<protein>
    <submittedName>
        <fullName evidence="1">Uncharacterized protein</fullName>
    </submittedName>
</protein>
<sequence>MYQQGQSFFATAKVEDWLRQYQQNPADYIISFSQHPAPPNSGLVYVVQVHLQRRDGQPVDPWLLAQLQGGQ</sequence>
<dbReference type="OrthoDB" id="487576at2"/>
<evidence type="ECO:0000313" key="2">
    <source>
        <dbReference type="Proteomes" id="UP000231057"/>
    </source>
</evidence>
<proteinExistence type="predicted"/>
<evidence type="ECO:0000313" key="1">
    <source>
        <dbReference type="EMBL" id="ATS17890.1"/>
    </source>
</evidence>
<gene>
    <name evidence="1" type="ORF">BRW62_03020</name>
</gene>